<dbReference type="Gene3D" id="6.10.340.10">
    <property type="match status" value="1"/>
</dbReference>
<keyword evidence="7" id="KW-0812">Transmembrane</keyword>
<dbReference type="RefSeq" id="WP_120979593.1">
    <property type="nucleotide sequence ID" value="NZ_RBZM01000011.1"/>
</dbReference>
<evidence type="ECO:0000256" key="3">
    <source>
        <dbReference type="ARBA" id="ARBA00022500"/>
    </source>
</evidence>
<dbReference type="FunFam" id="1.10.287.950:FF:000001">
    <property type="entry name" value="Methyl-accepting chemotaxis sensory transducer"/>
    <property type="match status" value="1"/>
</dbReference>
<keyword evidence="3" id="KW-0145">Chemotaxis</keyword>
<feature type="domain" description="Methyl-accepting transducer" evidence="8">
    <location>
        <begin position="269"/>
        <end position="498"/>
    </location>
</feature>
<comment type="similarity">
    <text evidence="5">Belongs to the methyl-accepting chemotaxis (MCP) protein family.</text>
</comment>
<dbReference type="InterPro" id="IPR004089">
    <property type="entry name" value="MCPsignal_dom"/>
</dbReference>
<dbReference type="PROSITE" id="PS50885">
    <property type="entry name" value="HAMP"/>
    <property type="match status" value="1"/>
</dbReference>
<evidence type="ECO:0000313" key="10">
    <source>
        <dbReference type="EMBL" id="RKP47395.1"/>
    </source>
</evidence>
<organism evidence="10 11">
    <name type="scientific">Cohnella endophytica</name>
    <dbReference type="NCBI Taxonomy" id="2419778"/>
    <lineage>
        <taxon>Bacteria</taxon>
        <taxon>Bacillati</taxon>
        <taxon>Bacillota</taxon>
        <taxon>Bacilli</taxon>
        <taxon>Bacillales</taxon>
        <taxon>Paenibacillaceae</taxon>
        <taxon>Cohnella</taxon>
    </lineage>
</organism>
<dbReference type="CDD" id="cd11386">
    <property type="entry name" value="MCP_signal"/>
    <property type="match status" value="1"/>
</dbReference>
<dbReference type="Proteomes" id="UP000282076">
    <property type="component" value="Unassembled WGS sequence"/>
</dbReference>
<protein>
    <submittedName>
        <fullName evidence="10">Methyl-accepting chemotaxis protein</fullName>
    </submittedName>
</protein>
<dbReference type="PROSITE" id="PS50111">
    <property type="entry name" value="CHEMOTAXIS_TRANSDUC_2"/>
    <property type="match status" value="1"/>
</dbReference>
<name>A0A494X9K5_9BACL</name>
<evidence type="ECO:0000259" key="8">
    <source>
        <dbReference type="PROSITE" id="PS50111"/>
    </source>
</evidence>
<comment type="subcellular location">
    <subcellularLocation>
        <location evidence="1">Cell membrane</location>
    </subcellularLocation>
</comment>
<keyword evidence="11" id="KW-1185">Reference proteome</keyword>
<feature type="domain" description="HAMP" evidence="9">
    <location>
        <begin position="212"/>
        <end position="264"/>
    </location>
</feature>
<reference evidence="10 11" key="1">
    <citation type="submission" date="2018-10" db="EMBL/GenBank/DDBJ databases">
        <title>Cohnella sp. M2MS4P-1, whole genome shotgun sequence.</title>
        <authorList>
            <person name="Tuo L."/>
        </authorList>
    </citation>
    <scope>NUCLEOTIDE SEQUENCE [LARGE SCALE GENOMIC DNA]</scope>
    <source>
        <strain evidence="10 11">M2MS4P-1</strain>
    </source>
</reference>
<dbReference type="InterPro" id="IPR003660">
    <property type="entry name" value="HAMP_dom"/>
</dbReference>
<keyword evidence="2" id="KW-1003">Cell membrane</keyword>
<dbReference type="AlphaFoldDB" id="A0A494X9K5"/>
<dbReference type="EMBL" id="RBZM01000011">
    <property type="protein sequence ID" value="RKP47395.1"/>
    <property type="molecule type" value="Genomic_DNA"/>
</dbReference>
<proteinExistence type="inferred from homology"/>
<dbReference type="PANTHER" id="PTHR43531">
    <property type="entry name" value="PROTEIN ICFG"/>
    <property type="match status" value="1"/>
</dbReference>
<dbReference type="GO" id="GO:0004888">
    <property type="term" value="F:transmembrane signaling receptor activity"/>
    <property type="evidence" value="ECO:0007669"/>
    <property type="project" value="TreeGrafter"/>
</dbReference>
<evidence type="ECO:0000256" key="4">
    <source>
        <dbReference type="ARBA" id="ARBA00023136"/>
    </source>
</evidence>
<dbReference type="OrthoDB" id="358716at2"/>
<feature type="transmembrane region" description="Helical" evidence="7">
    <location>
        <begin position="189"/>
        <end position="210"/>
    </location>
</feature>
<dbReference type="Pfam" id="PF12729">
    <property type="entry name" value="4HB_MCP_1"/>
    <property type="match status" value="1"/>
</dbReference>
<keyword evidence="6" id="KW-0807">Transducer</keyword>
<dbReference type="GO" id="GO:0006935">
    <property type="term" value="P:chemotaxis"/>
    <property type="evidence" value="ECO:0007669"/>
    <property type="project" value="UniProtKB-KW"/>
</dbReference>
<dbReference type="Pfam" id="PF00015">
    <property type="entry name" value="MCPsignal"/>
    <property type="match status" value="1"/>
</dbReference>
<dbReference type="GO" id="GO:0005886">
    <property type="term" value="C:plasma membrane"/>
    <property type="evidence" value="ECO:0007669"/>
    <property type="project" value="UniProtKB-SubCell"/>
</dbReference>
<dbReference type="SMART" id="SM00304">
    <property type="entry name" value="HAMP"/>
    <property type="match status" value="1"/>
</dbReference>
<gene>
    <name evidence="10" type="ORF">D7Z26_23980</name>
</gene>
<dbReference type="SUPFAM" id="SSF58104">
    <property type="entry name" value="Methyl-accepting chemotaxis protein (MCP) signaling domain"/>
    <property type="match status" value="1"/>
</dbReference>
<dbReference type="Pfam" id="PF00672">
    <property type="entry name" value="HAMP"/>
    <property type="match status" value="1"/>
</dbReference>
<dbReference type="InterPro" id="IPR047347">
    <property type="entry name" value="YvaQ-like_sensor"/>
</dbReference>
<dbReference type="CDD" id="cd19411">
    <property type="entry name" value="MCP2201-like_sensor"/>
    <property type="match status" value="1"/>
</dbReference>
<evidence type="ECO:0000256" key="1">
    <source>
        <dbReference type="ARBA" id="ARBA00004236"/>
    </source>
</evidence>
<evidence type="ECO:0000256" key="6">
    <source>
        <dbReference type="PROSITE-ProRule" id="PRU00284"/>
    </source>
</evidence>
<keyword evidence="4 7" id="KW-0472">Membrane</keyword>
<dbReference type="InterPro" id="IPR051310">
    <property type="entry name" value="MCP_chemotaxis"/>
</dbReference>
<accession>A0A494X9K5</accession>
<sequence length="578" mass="62170">MRWFYNMKIGKKLILSFTLVALLAGTVGVVGIINLKNIDQKYSELYDQFGVSVGDLGKVGMAFHQSRAQVRNLILYEDAAKREDSLRQIRLNDEIIRTSLEEFRKSIQTTETRAKFEALQTELAAYNKIREEVASAAQAGRPEEGLRLLQTGTKHSEEATRLINEIFDDKNRVGAERSKSYAQLADTTVITMVIVVVLAMLAAVGLGIFISRSINRPIKRLVESANRIADGDLDLTVEATSKDEIGVLSAAFGKMTDNMNEVLSSIQTASEQVSAGARQVSESSIVLSQGATEQASSVEQLTASLQEISAQTELNAGNASLANTLAEQAKNNAVQGNSRMREMLRAMEDINTSSGNISKIIKVIDEIAFQTNILALNAAVEAARAGQHGKGFAVVAEEVRNLAARSANAAKETTELIEGSIKKVEDGTRIANETADALDHIVEGVAKVAGLVGNISIASNEQASGVAQINQGIIQVSQVVQTNSATSEESASASEQLTGQAEMLKEQVGKFVLRRTGKSFSSYRDMEKLDPDILRMLSDMSVKSGKAKVGSPDGYLGQGPAGTGTGTILLSDREFGKY</sequence>
<evidence type="ECO:0000313" key="11">
    <source>
        <dbReference type="Proteomes" id="UP000282076"/>
    </source>
</evidence>
<evidence type="ECO:0000256" key="7">
    <source>
        <dbReference type="SAM" id="Phobius"/>
    </source>
</evidence>
<dbReference type="SMART" id="SM00283">
    <property type="entry name" value="MA"/>
    <property type="match status" value="1"/>
</dbReference>
<evidence type="ECO:0000256" key="5">
    <source>
        <dbReference type="ARBA" id="ARBA00029447"/>
    </source>
</evidence>
<dbReference type="InterPro" id="IPR024478">
    <property type="entry name" value="HlyB_4HB_MCP"/>
</dbReference>
<dbReference type="GO" id="GO:0007165">
    <property type="term" value="P:signal transduction"/>
    <property type="evidence" value="ECO:0007669"/>
    <property type="project" value="UniProtKB-KW"/>
</dbReference>
<comment type="caution">
    <text evidence="10">The sequence shown here is derived from an EMBL/GenBank/DDBJ whole genome shotgun (WGS) entry which is preliminary data.</text>
</comment>
<dbReference type="PANTHER" id="PTHR43531:SF11">
    <property type="entry name" value="METHYL-ACCEPTING CHEMOTAXIS PROTEIN 3"/>
    <property type="match status" value="1"/>
</dbReference>
<dbReference type="Gene3D" id="1.10.287.950">
    <property type="entry name" value="Methyl-accepting chemotaxis protein"/>
    <property type="match status" value="1"/>
</dbReference>
<keyword evidence="7" id="KW-1133">Transmembrane helix</keyword>
<dbReference type="CDD" id="cd06225">
    <property type="entry name" value="HAMP"/>
    <property type="match status" value="1"/>
</dbReference>
<evidence type="ECO:0000256" key="2">
    <source>
        <dbReference type="ARBA" id="ARBA00022475"/>
    </source>
</evidence>
<evidence type="ECO:0000259" key="9">
    <source>
        <dbReference type="PROSITE" id="PS50885"/>
    </source>
</evidence>